<evidence type="ECO:0000313" key="2">
    <source>
        <dbReference type="Proteomes" id="UP000828941"/>
    </source>
</evidence>
<comment type="caution">
    <text evidence="1">The sequence shown here is derived from an EMBL/GenBank/DDBJ whole genome shotgun (WGS) entry which is preliminary data.</text>
</comment>
<accession>A0ACB9NLZ4</accession>
<reference evidence="1 2" key="1">
    <citation type="journal article" date="2022" name="DNA Res.">
        <title>Chromosomal-level genome assembly of the orchid tree Bauhinia variegata (Leguminosae; Cercidoideae) supports the allotetraploid origin hypothesis of Bauhinia.</title>
        <authorList>
            <person name="Zhong Y."/>
            <person name="Chen Y."/>
            <person name="Zheng D."/>
            <person name="Pang J."/>
            <person name="Liu Y."/>
            <person name="Luo S."/>
            <person name="Meng S."/>
            <person name="Qian L."/>
            <person name="Wei D."/>
            <person name="Dai S."/>
            <person name="Zhou R."/>
        </authorList>
    </citation>
    <scope>NUCLEOTIDE SEQUENCE [LARGE SCALE GENOMIC DNA]</scope>
    <source>
        <strain evidence="1">BV-YZ2020</strain>
    </source>
</reference>
<organism evidence="1 2">
    <name type="scientific">Bauhinia variegata</name>
    <name type="common">Purple orchid tree</name>
    <name type="synonym">Phanera variegata</name>
    <dbReference type="NCBI Taxonomy" id="167791"/>
    <lineage>
        <taxon>Eukaryota</taxon>
        <taxon>Viridiplantae</taxon>
        <taxon>Streptophyta</taxon>
        <taxon>Embryophyta</taxon>
        <taxon>Tracheophyta</taxon>
        <taxon>Spermatophyta</taxon>
        <taxon>Magnoliopsida</taxon>
        <taxon>eudicotyledons</taxon>
        <taxon>Gunneridae</taxon>
        <taxon>Pentapetalae</taxon>
        <taxon>rosids</taxon>
        <taxon>fabids</taxon>
        <taxon>Fabales</taxon>
        <taxon>Fabaceae</taxon>
        <taxon>Cercidoideae</taxon>
        <taxon>Cercideae</taxon>
        <taxon>Bauhiniinae</taxon>
        <taxon>Bauhinia</taxon>
    </lineage>
</organism>
<dbReference type="Proteomes" id="UP000828941">
    <property type="component" value="Chromosome 6"/>
</dbReference>
<keyword evidence="2" id="KW-1185">Reference proteome</keyword>
<proteinExistence type="predicted"/>
<evidence type="ECO:0000313" key="1">
    <source>
        <dbReference type="EMBL" id="KAI4336849.1"/>
    </source>
</evidence>
<protein>
    <submittedName>
        <fullName evidence="1">Uncharacterized protein</fullName>
    </submittedName>
</protein>
<dbReference type="EMBL" id="CM039431">
    <property type="protein sequence ID" value="KAI4336849.1"/>
    <property type="molecule type" value="Genomic_DNA"/>
</dbReference>
<sequence length="439" mass="48286">MGSACCVAAKDRTIPSRTGDESLHRNVACSPSWSFRWDSRGRVAGEIENPSCHTSHRISRNVSMELKGSLNSERGNLSDGGSTLETSVTPISQKSPVHEALVANPMTPSSDLSITSNYSTVVKNLSEIAESSVPNLSFSIPSVFSTPTKDALPSHNYHHLPNSAPSRWAHRSPGHPLLRQISDSRILGLKSPDNSISEGRPSFVLSTCSNDIANGSQGGSSDGWSMRTFSELVASSQRERWSFDSEYLGSGRHKISGSSSRFSYSPSMDPQSCGACSKPLTERSYWGNHNKFMASNDVAVVAVLVCGHAYHAECLETMTPEADRYDPACPICMVGEKQVSNLSRKGFRAESDIKAKNHKISKNRVVDSYFDGGFDVFDRQKDVERRGIVPKMEASSSRRSSFGKPFLRRHFSLGSKWGRSLSENDSARKKGFWARYRKD</sequence>
<name>A0ACB9NLZ4_BAUVA</name>
<gene>
    <name evidence="1" type="ORF">L6164_015327</name>
</gene>